<dbReference type="GO" id="GO:0006508">
    <property type="term" value="P:proteolysis"/>
    <property type="evidence" value="ECO:0007669"/>
    <property type="project" value="UniProtKB-KW"/>
</dbReference>
<dbReference type="Proteomes" id="UP000018144">
    <property type="component" value="Unassembled WGS sequence"/>
</dbReference>
<keyword evidence="1" id="KW-0645">Protease</keyword>
<dbReference type="AlphaFoldDB" id="U4LDN2"/>
<sequence>MHRCTSFGNGGNWPTFKIHIDNATASGQTMWILPGTDLSETWVVSQNACNTSTIFCRSQRWGDFNLTRSKSWENIAPYVMEANPIYFNLSDPLWADIPSFAPRGDYAAATLGLTDGSDSLTLPHQIVANF</sequence>
<reference evidence="1 2" key="1">
    <citation type="journal article" date="2013" name="PLoS Genet.">
        <title>The genome and development-dependent transcriptomes of Pyronema confluens: a window into fungal evolution.</title>
        <authorList>
            <person name="Traeger S."/>
            <person name="Altegoer F."/>
            <person name="Freitag M."/>
            <person name="Gabaldon T."/>
            <person name="Kempken F."/>
            <person name="Kumar A."/>
            <person name="Marcet-Houben M."/>
            <person name="Poggeler S."/>
            <person name="Stajich J.E."/>
            <person name="Nowrousian M."/>
        </authorList>
    </citation>
    <scope>NUCLEOTIDE SEQUENCE [LARGE SCALE GENOMIC DNA]</scope>
    <source>
        <strain evidence="2">CBS 100304</strain>
        <tissue evidence="1">Vegetative mycelium</tissue>
    </source>
</reference>
<dbReference type="GO" id="GO:0008233">
    <property type="term" value="F:peptidase activity"/>
    <property type="evidence" value="ECO:0007669"/>
    <property type="project" value="UniProtKB-KW"/>
</dbReference>
<keyword evidence="2" id="KW-1185">Reference proteome</keyword>
<gene>
    <name evidence="1" type="ORF">PCON_08513</name>
</gene>
<proteinExistence type="predicted"/>
<protein>
    <submittedName>
        <fullName evidence="1">Similar to eukaryotic aspartyl protease [Glomerella graminicola M1.001] acc. no. EFQ27702</fullName>
    </submittedName>
</protein>
<name>U4LDN2_PYROM</name>
<keyword evidence="1" id="KW-0378">Hydrolase</keyword>
<evidence type="ECO:0000313" key="1">
    <source>
        <dbReference type="EMBL" id="CCX08920.1"/>
    </source>
</evidence>
<organism evidence="1 2">
    <name type="scientific">Pyronema omphalodes (strain CBS 100304)</name>
    <name type="common">Pyronema confluens</name>
    <dbReference type="NCBI Taxonomy" id="1076935"/>
    <lineage>
        <taxon>Eukaryota</taxon>
        <taxon>Fungi</taxon>
        <taxon>Dikarya</taxon>
        <taxon>Ascomycota</taxon>
        <taxon>Pezizomycotina</taxon>
        <taxon>Pezizomycetes</taxon>
        <taxon>Pezizales</taxon>
        <taxon>Pyronemataceae</taxon>
        <taxon>Pyronema</taxon>
    </lineage>
</organism>
<evidence type="ECO:0000313" key="2">
    <source>
        <dbReference type="Proteomes" id="UP000018144"/>
    </source>
</evidence>
<accession>U4LDN2</accession>
<dbReference type="EMBL" id="HF935437">
    <property type="protein sequence ID" value="CCX08920.1"/>
    <property type="molecule type" value="Genomic_DNA"/>
</dbReference>